<proteinExistence type="predicted"/>
<keyword evidence="2" id="KW-1185">Reference proteome</keyword>
<organism evidence="1 2">
    <name type="scientific">Ambrosiozyma monospora</name>
    <name type="common">Yeast</name>
    <name type="synonym">Endomycopsis monosporus</name>
    <dbReference type="NCBI Taxonomy" id="43982"/>
    <lineage>
        <taxon>Eukaryota</taxon>
        <taxon>Fungi</taxon>
        <taxon>Dikarya</taxon>
        <taxon>Ascomycota</taxon>
        <taxon>Saccharomycotina</taxon>
        <taxon>Pichiomycetes</taxon>
        <taxon>Pichiales</taxon>
        <taxon>Pichiaceae</taxon>
        <taxon>Ambrosiozyma</taxon>
    </lineage>
</organism>
<dbReference type="Proteomes" id="UP001165064">
    <property type="component" value="Unassembled WGS sequence"/>
</dbReference>
<accession>A0ACB5TBH7</accession>
<protein>
    <submittedName>
        <fullName evidence="1">Unnamed protein product</fullName>
    </submittedName>
</protein>
<reference evidence="1" key="1">
    <citation type="submission" date="2023-04" db="EMBL/GenBank/DDBJ databases">
        <title>Ambrosiozyma monospora NBRC 10751.</title>
        <authorList>
            <person name="Ichikawa N."/>
            <person name="Sato H."/>
            <person name="Tonouchi N."/>
        </authorList>
    </citation>
    <scope>NUCLEOTIDE SEQUENCE</scope>
    <source>
        <strain evidence="1">NBRC 10751</strain>
    </source>
</reference>
<dbReference type="EMBL" id="BSXS01006128">
    <property type="protein sequence ID" value="GME85112.1"/>
    <property type="molecule type" value="Genomic_DNA"/>
</dbReference>
<sequence length="327" mass="37255">MASSTQVQDMPAQNITSPTQHDSKLVDYGYLDSIKFYLGWKTPEYYEKRILSYSSFYPEETETKYSEVIDTDVGNNTFIHEFCVHNKLPVELGKEAVDIVLVHGYGAALGFFYKNFEGLSDIPGSTLHAIDMNGFGLSGRPKFPNVKGDTVEDVTESENFYIDSFEEWRKKRGLKKIVLIAHSLGGYLSSCYYLKYGEGVVTKLILISPVGVEDSDFSLLCKDHKDRDLTEDAKIANDKGVDISQEIFDHKREYNPVVGEDDNLSVVSVEENDDDIPKSVRLEQARTLKISNKWVTKLWEDNYSPFQILRCMAPISTKFVSRWTLNR</sequence>
<evidence type="ECO:0000313" key="1">
    <source>
        <dbReference type="EMBL" id="GME85112.1"/>
    </source>
</evidence>
<gene>
    <name evidence="1" type="ORF">Amon02_000738400</name>
</gene>
<name>A0ACB5TBH7_AMBMO</name>
<evidence type="ECO:0000313" key="2">
    <source>
        <dbReference type="Proteomes" id="UP001165064"/>
    </source>
</evidence>
<comment type="caution">
    <text evidence="1">The sequence shown here is derived from an EMBL/GenBank/DDBJ whole genome shotgun (WGS) entry which is preliminary data.</text>
</comment>